<feature type="chain" id="PRO_5043877552" evidence="2">
    <location>
        <begin position="23"/>
        <end position="181"/>
    </location>
</feature>
<dbReference type="AlphaFoldDB" id="A0AAV9G850"/>
<feature type="region of interest" description="Disordered" evidence="1">
    <location>
        <begin position="35"/>
        <end position="75"/>
    </location>
</feature>
<proteinExistence type="predicted"/>
<evidence type="ECO:0000313" key="4">
    <source>
        <dbReference type="Proteomes" id="UP001321760"/>
    </source>
</evidence>
<feature type="compositionally biased region" description="Polar residues" evidence="1">
    <location>
        <begin position="54"/>
        <end position="63"/>
    </location>
</feature>
<accession>A0AAV9G850</accession>
<feature type="compositionally biased region" description="Basic and acidic residues" evidence="1">
    <location>
        <begin position="35"/>
        <end position="47"/>
    </location>
</feature>
<feature type="compositionally biased region" description="Low complexity" evidence="1">
    <location>
        <begin position="89"/>
        <end position="101"/>
    </location>
</feature>
<dbReference type="Proteomes" id="UP001321760">
    <property type="component" value="Unassembled WGS sequence"/>
</dbReference>
<reference evidence="3" key="2">
    <citation type="submission" date="2023-05" db="EMBL/GenBank/DDBJ databases">
        <authorList>
            <consortium name="Lawrence Berkeley National Laboratory"/>
            <person name="Steindorff A."/>
            <person name="Hensen N."/>
            <person name="Bonometti L."/>
            <person name="Westerberg I."/>
            <person name="Brannstrom I.O."/>
            <person name="Guillou S."/>
            <person name="Cros-Aarteil S."/>
            <person name="Calhoun S."/>
            <person name="Haridas S."/>
            <person name="Kuo A."/>
            <person name="Mondo S."/>
            <person name="Pangilinan J."/>
            <person name="Riley R."/>
            <person name="Labutti K."/>
            <person name="Andreopoulos B."/>
            <person name="Lipzen A."/>
            <person name="Chen C."/>
            <person name="Yanf M."/>
            <person name="Daum C."/>
            <person name="Ng V."/>
            <person name="Clum A."/>
            <person name="Ohm R."/>
            <person name="Martin F."/>
            <person name="Silar P."/>
            <person name="Natvig D."/>
            <person name="Lalanne C."/>
            <person name="Gautier V."/>
            <person name="Ament-Velasquez S.L."/>
            <person name="Kruys A."/>
            <person name="Hutchinson M.I."/>
            <person name="Powell A.J."/>
            <person name="Barry K."/>
            <person name="Miller A.N."/>
            <person name="Grigoriev I.V."/>
            <person name="Debuchy R."/>
            <person name="Gladieux P."/>
            <person name="Thoren M.H."/>
            <person name="Johannesson H."/>
        </authorList>
    </citation>
    <scope>NUCLEOTIDE SEQUENCE</scope>
    <source>
        <strain evidence="3">PSN243</strain>
    </source>
</reference>
<dbReference type="EMBL" id="MU865988">
    <property type="protein sequence ID" value="KAK4443701.1"/>
    <property type="molecule type" value="Genomic_DNA"/>
</dbReference>
<keyword evidence="4" id="KW-1185">Reference proteome</keyword>
<comment type="caution">
    <text evidence="3">The sequence shown here is derived from an EMBL/GenBank/DDBJ whole genome shotgun (WGS) entry which is preliminary data.</text>
</comment>
<feature type="region of interest" description="Disordered" evidence="1">
    <location>
        <begin position="147"/>
        <end position="181"/>
    </location>
</feature>
<keyword evidence="2" id="KW-0732">Signal</keyword>
<gene>
    <name evidence="3" type="ORF">QBC34DRAFT_430544</name>
</gene>
<evidence type="ECO:0000313" key="3">
    <source>
        <dbReference type="EMBL" id="KAK4443701.1"/>
    </source>
</evidence>
<reference evidence="3" key="1">
    <citation type="journal article" date="2023" name="Mol. Phylogenet. Evol.">
        <title>Genome-scale phylogeny and comparative genomics of the fungal order Sordariales.</title>
        <authorList>
            <person name="Hensen N."/>
            <person name="Bonometti L."/>
            <person name="Westerberg I."/>
            <person name="Brannstrom I.O."/>
            <person name="Guillou S."/>
            <person name="Cros-Aarteil S."/>
            <person name="Calhoun S."/>
            <person name="Haridas S."/>
            <person name="Kuo A."/>
            <person name="Mondo S."/>
            <person name="Pangilinan J."/>
            <person name="Riley R."/>
            <person name="LaButti K."/>
            <person name="Andreopoulos B."/>
            <person name="Lipzen A."/>
            <person name="Chen C."/>
            <person name="Yan M."/>
            <person name="Daum C."/>
            <person name="Ng V."/>
            <person name="Clum A."/>
            <person name="Steindorff A."/>
            <person name="Ohm R.A."/>
            <person name="Martin F."/>
            <person name="Silar P."/>
            <person name="Natvig D.O."/>
            <person name="Lalanne C."/>
            <person name="Gautier V."/>
            <person name="Ament-Velasquez S.L."/>
            <person name="Kruys A."/>
            <person name="Hutchinson M.I."/>
            <person name="Powell A.J."/>
            <person name="Barry K."/>
            <person name="Miller A.N."/>
            <person name="Grigoriev I.V."/>
            <person name="Debuchy R."/>
            <person name="Gladieux P."/>
            <person name="Hiltunen Thoren M."/>
            <person name="Johannesson H."/>
        </authorList>
    </citation>
    <scope>NUCLEOTIDE SEQUENCE</scope>
    <source>
        <strain evidence="3">PSN243</strain>
    </source>
</reference>
<name>A0AAV9G850_9PEZI</name>
<sequence>MALPARVGSGLLTSLFLGLAPAENRQEVVWEAVERNDKGAPRAKPQDQPKGPRQTVSLQSLGQSAPAAPPRLAVWGRNNQGSYHLTAARSAHANASASRPRGTPVRTPVGQLRRPMPALAIHELWGGTAFPIRAQPIRLPWAAQRCNSVSQAGDTEHRAASRQPARPTSPRHGRRAAAPSP</sequence>
<protein>
    <submittedName>
        <fullName evidence="3">Uncharacterized protein</fullName>
    </submittedName>
</protein>
<organism evidence="3 4">
    <name type="scientific">Podospora aff. communis PSN243</name>
    <dbReference type="NCBI Taxonomy" id="3040156"/>
    <lineage>
        <taxon>Eukaryota</taxon>
        <taxon>Fungi</taxon>
        <taxon>Dikarya</taxon>
        <taxon>Ascomycota</taxon>
        <taxon>Pezizomycotina</taxon>
        <taxon>Sordariomycetes</taxon>
        <taxon>Sordariomycetidae</taxon>
        <taxon>Sordariales</taxon>
        <taxon>Podosporaceae</taxon>
        <taxon>Podospora</taxon>
    </lineage>
</organism>
<feature type="signal peptide" evidence="2">
    <location>
        <begin position="1"/>
        <end position="22"/>
    </location>
</feature>
<feature type="region of interest" description="Disordered" evidence="1">
    <location>
        <begin position="89"/>
        <end position="110"/>
    </location>
</feature>
<evidence type="ECO:0000256" key="2">
    <source>
        <dbReference type="SAM" id="SignalP"/>
    </source>
</evidence>
<evidence type="ECO:0000256" key="1">
    <source>
        <dbReference type="SAM" id="MobiDB-lite"/>
    </source>
</evidence>